<feature type="compositionally biased region" description="Basic and acidic residues" evidence="2">
    <location>
        <begin position="166"/>
        <end position="192"/>
    </location>
</feature>
<feature type="region of interest" description="Disordered" evidence="2">
    <location>
        <begin position="351"/>
        <end position="453"/>
    </location>
</feature>
<protein>
    <submittedName>
        <fullName evidence="4">Centrosomal protein of 95 kDa</fullName>
    </submittedName>
</protein>
<feature type="region of interest" description="Disordered" evidence="2">
    <location>
        <begin position="596"/>
        <end position="629"/>
    </location>
</feature>
<feature type="coiled-coil region" evidence="1">
    <location>
        <begin position="826"/>
        <end position="864"/>
    </location>
</feature>
<dbReference type="Proteomes" id="UP000242188">
    <property type="component" value="Unassembled WGS sequence"/>
</dbReference>
<dbReference type="PANTHER" id="PTHR22545">
    <property type="entry name" value="CENTROSOMAL PROTEIN OF 95 KDA"/>
    <property type="match status" value="1"/>
</dbReference>
<dbReference type="GO" id="GO:0005813">
    <property type="term" value="C:centrosome"/>
    <property type="evidence" value="ECO:0007669"/>
    <property type="project" value="InterPro"/>
</dbReference>
<feature type="region of interest" description="Disordered" evidence="2">
    <location>
        <begin position="720"/>
        <end position="739"/>
    </location>
</feature>
<dbReference type="AlphaFoldDB" id="A0A210QSC0"/>
<feature type="compositionally biased region" description="Polar residues" evidence="2">
    <location>
        <begin position="193"/>
        <end position="213"/>
    </location>
</feature>
<feature type="compositionally biased region" description="Polar residues" evidence="2">
    <location>
        <begin position="406"/>
        <end position="419"/>
    </location>
</feature>
<evidence type="ECO:0000259" key="3">
    <source>
        <dbReference type="Pfam" id="PF19016"/>
    </source>
</evidence>
<dbReference type="InterPro" id="IPR044039">
    <property type="entry name" value="DUF5745"/>
</dbReference>
<reference evidence="4 5" key="1">
    <citation type="journal article" date="2017" name="Nat. Ecol. Evol.">
        <title>Scallop genome provides insights into evolution of bilaterian karyotype and development.</title>
        <authorList>
            <person name="Wang S."/>
            <person name="Zhang J."/>
            <person name="Jiao W."/>
            <person name="Li J."/>
            <person name="Xun X."/>
            <person name="Sun Y."/>
            <person name="Guo X."/>
            <person name="Huan P."/>
            <person name="Dong B."/>
            <person name="Zhang L."/>
            <person name="Hu X."/>
            <person name="Sun X."/>
            <person name="Wang J."/>
            <person name="Zhao C."/>
            <person name="Wang Y."/>
            <person name="Wang D."/>
            <person name="Huang X."/>
            <person name="Wang R."/>
            <person name="Lv J."/>
            <person name="Li Y."/>
            <person name="Zhang Z."/>
            <person name="Liu B."/>
            <person name="Lu W."/>
            <person name="Hui Y."/>
            <person name="Liang J."/>
            <person name="Zhou Z."/>
            <person name="Hou R."/>
            <person name="Li X."/>
            <person name="Liu Y."/>
            <person name="Li H."/>
            <person name="Ning X."/>
            <person name="Lin Y."/>
            <person name="Zhao L."/>
            <person name="Xing Q."/>
            <person name="Dou J."/>
            <person name="Li Y."/>
            <person name="Mao J."/>
            <person name="Guo H."/>
            <person name="Dou H."/>
            <person name="Li T."/>
            <person name="Mu C."/>
            <person name="Jiang W."/>
            <person name="Fu Q."/>
            <person name="Fu X."/>
            <person name="Miao Y."/>
            <person name="Liu J."/>
            <person name="Yu Q."/>
            <person name="Li R."/>
            <person name="Liao H."/>
            <person name="Li X."/>
            <person name="Kong Y."/>
            <person name="Jiang Z."/>
            <person name="Chourrout D."/>
            <person name="Li R."/>
            <person name="Bao Z."/>
        </authorList>
    </citation>
    <scope>NUCLEOTIDE SEQUENCE [LARGE SCALE GENOMIC DNA]</scope>
    <source>
        <strain evidence="4 5">PY_sf001</strain>
    </source>
</reference>
<feature type="region of interest" description="Disordered" evidence="2">
    <location>
        <begin position="157"/>
        <end position="219"/>
    </location>
</feature>
<evidence type="ECO:0000256" key="1">
    <source>
        <dbReference type="SAM" id="Coils"/>
    </source>
</evidence>
<proteinExistence type="predicted"/>
<comment type="caution">
    <text evidence="4">The sequence shown here is derived from an EMBL/GenBank/DDBJ whole genome shotgun (WGS) entry which is preliminary data.</text>
</comment>
<name>A0A210QSC0_MIZYE</name>
<dbReference type="InterPro" id="IPR026619">
    <property type="entry name" value="CEP95"/>
</dbReference>
<feature type="compositionally biased region" description="Basic and acidic residues" evidence="2">
    <location>
        <begin position="430"/>
        <end position="439"/>
    </location>
</feature>
<dbReference type="PANTHER" id="PTHR22545:SF0">
    <property type="entry name" value="CENTROSOMAL PROTEIN OF 95 KDA"/>
    <property type="match status" value="1"/>
</dbReference>
<evidence type="ECO:0000256" key="2">
    <source>
        <dbReference type="SAM" id="MobiDB-lite"/>
    </source>
</evidence>
<dbReference type="EMBL" id="NEDP02002179">
    <property type="protein sequence ID" value="OWF51619.1"/>
    <property type="molecule type" value="Genomic_DNA"/>
</dbReference>
<keyword evidence="1" id="KW-0175">Coiled coil</keyword>
<dbReference type="GO" id="GO:0000922">
    <property type="term" value="C:spindle pole"/>
    <property type="evidence" value="ECO:0007669"/>
    <property type="project" value="InterPro"/>
</dbReference>
<keyword evidence="5" id="KW-1185">Reference proteome</keyword>
<dbReference type="OrthoDB" id="545730at2759"/>
<organism evidence="4 5">
    <name type="scientific">Mizuhopecten yessoensis</name>
    <name type="common">Japanese scallop</name>
    <name type="synonym">Patinopecten yessoensis</name>
    <dbReference type="NCBI Taxonomy" id="6573"/>
    <lineage>
        <taxon>Eukaryota</taxon>
        <taxon>Metazoa</taxon>
        <taxon>Spiralia</taxon>
        <taxon>Lophotrochozoa</taxon>
        <taxon>Mollusca</taxon>
        <taxon>Bivalvia</taxon>
        <taxon>Autobranchia</taxon>
        <taxon>Pteriomorphia</taxon>
        <taxon>Pectinida</taxon>
        <taxon>Pectinoidea</taxon>
        <taxon>Pectinidae</taxon>
        <taxon>Mizuhopecten</taxon>
    </lineage>
</organism>
<feature type="compositionally biased region" description="Basic residues" evidence="2">
    <location>
        <begin position="365"/>
        <end position="376"/>
    </location>
</feature>
<feature type="compositionally biased region" description="Basic residues" evidence="2">
    <location>
        <begin position="606"/>
        <end position="620"/>
    </location>
</feature>
<accession>A0A210QSC0</accession>
<feature type="domain" description="DUF5745" evidence="3">
    <location>
        <begin position="58"/>
        <end position="114"/>
    </location>
</feature>
<sequence>MASKSRRLNEEDRRIVSQTNTLLEQLNLFTPISCVEDLNVLTYVSLFEGLCGEHLAGIVRNPLTKEDEIQNCQIVIDTLASDVLHTSLTHISGRQVVEHDRESILHFLEIFSGLLEYILNKIESDASTDNDGEEDVDDPDAVERDVIDEILERELKRGVQDPLSPEGRRRTDLSSVYWDDRPVAASRPKDSPQGRNLKQSQGSSPGIQDSTAVSFRLDSTEDLIRRGEALIRRTHPGEESHSVEESYLKTRPTLHALMSNKPDRLQSRETEDKLKSDPTYAARSTDKLLDHYSDLYNTKYNVNRDQLGQRQPAADQLDPYNNLRYMVEETAALARDAVGVSPNRARTILQSMDNSYNKQASPTRHGARSPHRKTKSPVRLTGSDDDLHSDTELTPSRAKRKVSFLTERSTTDSSPSFLKSSPHKSPPRKAWQERDERFDASPTRQMGRGRSVTRPCRVTEDYGSYLANIDDLEEKENTSAYDDYLKKQFHEIIDEVLSDDEVLPQRFKSRSDQRRVRADRVPDKSKGTYSVVDTHKLMAKERQAGKKKVDFLHKIYQEDLDELKYEAKHELKKDRKSAKDTETVYKKKVLTGQKKGVIKPKESVSSKKKPTVSTKAKRRTPSGLIPAGKPKLTIKDDDDILPLLLKEFPHLHLSLHTWHELWRKGINQIEQVTRANQEVRRKKSHAKAELEEAEKRQQIMVNIMKKELEHQQRMKEIKERQTQGVAAKNRIHEKRTQSAKTRQYYDEYQVRMRSKMLKRRTKEEMVFKKLFKDGLDIQKDRVKELRKYAKEQRDSQSKVQRNEVESLENYYRDQFDMLAESVTKERKETQTREKAQQKVLEQMKKELRRKMEQEIRELQDQLCRDDDDAYFRQLDADRVIKDLRIAKYHVGRR</sequence>
<gene>
    <name evidence="4" type="ORF">KP79_PYT11682</name>
</gene>
<evidence type="ECO:0000313" key="5">
    <source>
        <dbReference type="Proteomes" id="UP000242188"/>
    </source>
</evidence>
<dbReference type="Pfam" id="PF19016">
    <property type="entry name" value="DUF5745"/>
    <property type="match status" value="1"/>
</dbReference>
<evidence type="ECO:0000313" key="4">
    <source>
        <dbReference type="EMBL" id="OWF51619.1"/>
    </source>
</evidence>
<feature type="compositionally biased region" description="Polar residues" evidence="2">
    <location>
        <begin position="351"/>
        <end position="362"/>
    </location>
</feature>